<reference evidence="3" key="1">
    <citation type="journal article" date="2019" name="Int. J. Syst. Evol. Microbiol.">
        <title>The Global Catalogue of Microorganisms (GCM) 10K type strain sequencing project: providing services to taxonomists for standard genome sequencing and annotation.</title>
        <authorList>
            <consortium name="The Broad Institute Genomics Platform"/>
            <consortium name="The Broad Institute Genome Sequencing Center for Infectious Disease"/>
            <person name="Wu L."/>
            <person name="Ma J."/>
        </authorList>
    </citation>
    <scope>NUCLEOTIDE SEQUENCE [LARGE SCALE GENOMIC DNA]</scope>
    <source>
        <strain evidence="3">JCM 3106</strain>
    </source>
</reference>
<dbReference type="GO" id="GO:0016787">
    <property type="term" value="F:hydrolase activity"/>
    <property type="evidence" value="ECO:0007669"/>
    <property type="project" value="UniProtKB-KW"/>
</dbReference>
<dbReference type="Proteomes" id="UP001499930">
    <property type="component" value="Unassembled WGS sequence"/>
</dbReference>
<keyword evidence="2" id="KW-0378">Hydrolase</keyword>
<name>A0ABP6LBW7_9ACTN</name>
<dbReference type="Gene3D" id="3.40.710.10">
    <property type="entry name" value="DD-peptidase/beta-lactamase superfamily"/>
    <property type="match status" value="1"/>
</dbReference>
<dbReference type="PANTHER" id="PTHR46825:SF7">
    <property type="entry name" value="D-ALANYL-D-ALANINE CARBOXYPEPTIDASE"/>
    <property type="match status" value="1"/>
</dbReference>
<organism evidence="2 3">
    <name type="scientific">Streptosporangium longisporum</name>
    <dbReference type="NCBI Taxonomy" id="46187"/>
    <lineage>
        <taxon>Bacteria</taxon>
        <taxon>Bacillati</taxon>
        <taxon>Actinomycetota</taxon>
        <taxon>Actinomycetes</taxon>
        <taxon>Streptosporangiales</taxon>
        <taxon>Streptosporangiaceae</taxon>
        <taxon>Streptosporangium</taxon>
    </lineage>
</organism>
<dbReference type="EMBL" id="BAAAWD010000022">
    <property type="protein sequence ID" value="GAA3035452.1"/>
    <property type="molecule type" value="Genomic_DNA"/>
</dbReference>
<gene>
    <name evidence="2" type="ORF">GCM10017559_73790</name>
</gene>
<evidence type="ECO:0000313" key="2">
    <source>
        <dbReference type="EMBL" id="GAA3035452.1"/>
    </source>
</evidence>
<accession>A0ABP6LBW7</accession>
<dbReference type="RefSeq" id="WP_344905240.1">
    <property type="nucleotide sequence ID" value="NZ_BAAAWD010000022.1"/>
</dbReference>
<keyword evidence="3" id="KW-1185">Reference proteome</keyword>
<comment type="caution">
    <text evidence="2">The sequence shown here is derived from an EMBL/GenBank/DDBJ whole genome shotgun (WGS) entry which is preliminary data.</text>
</comment>
<feature type="domain" description="Beta-lactamase-related" evidence="1">
    <location>
        <begin position="70"/>
        <end position="373"/>
    </location>
</feature>
<evidence type="ECO:0000313" key="3">
    <source>
        <dbReference type="Proteomes" id="UP001499930"/>
    </source>
</evidence>
<evidence type="ECO:0000259" key="1">
    <source>
        <dbReference type="Pfam" id="PF00144"/>
    </source>
</evidence>
<sequence length="396" mass="42930">MILHRRAPLPAAVLPSLLSVLSVLSMLSVLSVSPAADVAGLPGHTVTSEEDPRRRKVVTEEDPLRRMVATKAATAALLRVDDGTRTRTSAAGVRDLRTRRPATPNGHFRIGSVTKTFVATVILQLADEGRLRLDDPVGRHLPGLVPNGDAITIRHLLNHTSGLYDYMSEEGLSTNRWRGADRFRPYGPRRLLAVALAKPPYFTTPGSSWHYSNTNYVVAGMLIEKVTGRSYGKEVERRILRPLKLTRTFVPGDAPGLPVPHAHGYEALPSGKVVDATRMNPSLDWAAGEMISTAGDLNTFLAALLGGRLTSAAMLEQMRTTVDTGAGFAYGLGLQRYTLPCGRTVWGHSGELIGYLTFSFRVDDGRVMTLSVNPYVRPVSTEEIFSIASGVHCQGG</sequence>
<dbReference type="InterPro" id="IPR001466">
    <property type="entry name" value="Beta-lactam-related"/>
</dbReference>
<dbReference type="PANTHER" id="PTHR46825">
    <property type="entry name" value="D-ALANYL-D-ALANINE-CARBOXYPEPTIDASE/ENDOPEPTIDASE AMPH"/>
    <property type="match status" value="1"/>
</dbReference>
<protein>
    <submittedName>
        <fullName evidence="2">Serine hydrolase domain-containing protein</fullName>
    </submittedName>
</protein>
<proteinExistence type="predicted"/>
<dbReference type="SUPFAM" id="SSF56601">
    <property type="entry name" value="beta-lactamase/transpeptidase-like"/>
    <property type="match status" value="1"/>
</dbReference>
<dbReference type="Pfam" id="PF00144">
    <property type="entry name" value="Beta-lactamase"/>
    <property type="match status" value="1"/>
</dbReference>
<dbReference type="InterPro" id="IPR012338">
    <property type="entry name" value="Beta-lactam/transpept-like"/>
</dbReference>
<dbReference type="InterPro" id="IPR050491">
    <property type="entry name" value="AmpC-like"/>
</dbReference>